<dbReference type="PANTHER" id="PTHR10173">
    <property type="entry name" value="METHIONINE SULFOXIDE REDUCTASE"/>
    <property type="match status" value="1"/>
</dbReference>
<dbReference type="GO" id="GO:0030091">
    <property type="term" value="P:protein repair"/>
    <property type="evidence" value="ECO:0007669"/>
    <property type="project" value="InterPro"/>
</dbReference>
<dbReference type="GO" id="GO:0005737">
    <property type="term" value="C:cytoplasm"/>
    <property type="evidence" value="ECO:0007669"/>
    <property type="project" value="TreeGrafter"/>
</dbReference>
<comment type="catalytic activity">
    <reaction evidence="4">
        <text>L-methionyl-[protein] + [thioredoxin]-disulfide + H2O = L-methionyl-(R)-S-oxide-[protein] + [thioredoxin]-dithiol</text>
        <dbReference type="Rhea" id="RHEA:24164"/>
        <dbReference type="Rhea" id="RHEA-COMP:10698"/>
        <dbReference type="Rhea" id="RHEA-COMP:10700"/>
        <dbReference type="Rhea" id="RHEA-COMP:12313"/>
        <dbReference type="Rhea" id="RHEA-COMP:12314"/>
        <dbReference type="ChEBI" id="CHEBI:15377"/>
        <dbReference type="ChEBI" id="CHEBI:16044"/>
        <dbReference type="ChEBI" id="CHEBI:29950"/>
        <dbReference type="ChEBI" id="CHEBI:45764"/>
        <dbReference type="ChEBI" id="CHEBI:50058"/>
        <dbReference type="EC" id="1.8.4.12"/>
    </reaction>
</comment>
<dbReference type="GO" id="GO:0006979">
    <property type="term" value="P:response to oxidative stress"/>
    <property type="evidence" value="ECO:0007669"/>
    <property type="project" value="InterPro"/>
</dbReference>
<evidence type="ECO:0000256" key="2">
    <source>
        <dbReference type="ARBA" id="ARBA00012499"/>
    </source>
</evidence>
<name>A0A0M0K2G6_9EUKA</name>
<sequence length="231" mass="24355">MKSYNQDRQKEGKPMFPPITYNVLYTAIVVLTAKDVASNDVVKDWVSSGAPLNAAPIQALGGPGLLVAYALFQLLFSFGAGQSAPFRLAVTKLGVTEPPFSSPLNDETRDGAYFCSSCGAKLFDSAAKYDSGSGWPSFWRTAGGGVEYRREALGGRMEIKCSNCGSHLGHVFSDGPAVAPVDDPVPATDPGGPEAAFVLNDPTVRPRFCVNGAALKFEEAESGSGRPELNG</sequence>
<dbReference type="SUPFAM" id="SSF51316">
    <property type="entry name" value="Mss4-like"/>
    <property type="match status" value="1"/>
</dbReference>
<evidence type="ECO:0000313" key="6">
    <source>
        <dbReference type="EMBL" id="KOO32578.1"/>
    </source>
</evidence>
<dbReference type="EC" id="1.8.4.12" evidence="2"/>
<accession>A0A0M0K2G6</accession>
<keyword evidence="7" id="KW-1185">Reference proteome</keyword>
<dbReference type="GO" id="GO:0033743">
    <property type="term" value="F:peptide-methionine (R)-S-oxide reductase activity"/>
    <property type="evidence" value="ECO:0007669"/>
    <property type="project" value="UniProtKB-EC"/>
</dbReference>
<dbReference type="Pfam" id="PF01641">
    <property type="entry name" value="SelR"/>
    <property type="match status" value="1"/>
</dbReference>
<dbReference type="PANTHER" id="PTHR10173:SF52">
    <property type="entry name" value="METHIONINE-R-SULFOXIDE REDUCTASE B1"/>
    <property type="match status" value="1"/>
</dbReference>
<dbReference type="InterPro" id="IPR028427">
    <property type="entry name" value="Met_Sox_Rdtase_MsrB"/>
</dbReference>
<dbReference type="Proteomes" id="UP000037460">
    <property type="component" value="Unassembled WGS sequence"/>
</dbReference>
<dbReference type="OrthoDB" id="44061at2759"/>
<protein>
    <recommendedName>
        <fullName evidence="2">peptide-methionine (R)-S-oxide reductase</fullName>
        <ecNumber evidence="2">1.8.4.12</ecNumber>
    </recommendedName>
</protein>
<dbReference type="Gene3D" id="2.170.150.20">
    <property type="entry name" value="Peptide methionine sulfoxide reductase"/>
    <property type="match status" value="1"/>
</dbReference>
<comment type="similarity">
    <text evidence="1">Belongs to the MsrB Met sulfoxide reductase family.</text>
</comment>
<gene>
    <name evidence="6" type="ORF">Ctob_014825</name>
</gene>
<dbReference type="InterPro" id="IPR011057">
    <property type="entry name" value="Mss4-like_sf"/>
</dbReference>
<keyword evidence="3" id="KW-0560">Oxidoreductase</keyword>
<reference evidence="7" key="1">
    <citation type="journal article" date="2015" name="PLoS Genet.">
        <title>Genome Sequence and Transcriptome Analyses of Chrysochromulina tobin: Metabolic Tools for Enhanced Algal Fitness in the Prominent Order Prymnesiales (Haptophyceae).</title>
        <authorList>
            <person name="Hovde B.T."/>
            <person name="Deodato C.R."/>
            <person name="Hunsperger H.M."/>
            <person name="Ryken S.A."/>
            <person name="Yost W."/>
            <person name="Jha R.K."/>
            <person name="Patterson J."/>
            <person name="Monnat R.J. Jr."/>
            <person name="Barlow S.B."/>
            <person name="Starkenburg S.R."/>
            <person name="Cattolico R.A."/>
        </authorList>
    </citation>
    <scope>NUCLEOTIDE SEQUENCE</scope>
    <source>
        <strain evidence="7">CCMP291</strain>
    </source>
</reference>
<dbReference type="InterPro" id="IPR002579">
    <property type="entry name" value="Met_Sox_Rdtase_MsrB_dom"/>
</dbReference>
<proteinExistence type="inferred from homology"/>
<evidence type="ECO:0000259" key="5">
    <source>
        <dbReference type="PROSITE" id="PS51790"/>
    </source>
</evidence>
<dbReference type="EMBL" id="JWZX01001734">
    <property type="protein sequence ID" value="KOO32578.1"/>
    <property type="molecule type" value="Genomic_DNA"/>
</dbReference>
<evidence type="ECO:0000313" key="7">
    <source>
        <dbReference type="Proteomes" id="UP000037460"/>
    </source>
</evidence>
<feature type="domain" description="MsrB" evidence="5">
    <location>
        <begin position="76"/>
        <end position="220"/>
    </location>
</feature>
<evidence type="ECO:0000256" key="4">
    <source>
        <dbReference type="ARBA" id="ARBA00048488"/>
    </source>
</evidence>
<dbReference type="AlphaFoldDB" id="A0A0M0K2G6"/>
<organism evidence="6 7">
    <name type="scientific">Chrysochromulina tobinii</name>
    <dbReference type="NCBI Taxonomy" id="1460289"/>
    <lineage>
        <taxon>Eukaryota</taxon>
        <taxon>Haptista</taxon>
        <taxon>Haptophyta</taxon>
        <taxon>Prymnesiophyceae</taxon>
        <taxon>Prymnesiales</taxon>
        <taxon>Chrysochromulinaceae</taxon>
        <taxon>Chrysochromulina</taxon>
    </lineage>
</organism>
<evidence type="ECO:0000256" key="3">
    <source>
        <dbReference type="ARBA" id="ARBA00023002"/>
    </source>
</evidence>
<comment type="caution">
    <text evidence="6">The sequence shown here is derived from an EMBL/GenBank/DDBJ whole genome shotgun (WGS) entry which is preliminary data.</text>
</comment>
<evidence type="ECO:0000256" key="1">
    <source>
        <dbReference type="ARBA" id="ARBA00007174"/>
    </source>
</evidence>
<dbReference type="PROSITE" id="PS51790">
    <property type="entry name" value="MSRB"/>
    <property type="match status" value="1"/>
</dbReference>